<evidence type="ECO:0000313" key="2">
    <source>
        <dbReference type="Proteomes" id="UP001378592"/>
    </source>
</evidence>
<dbReference type="AlphaFoldDB" id="A0AAN9Z3R3"/>
<dbReference type="EMBL" id="JAZDUA010000304">
    <property type="protein sequence ID" value="KAK7861717.1"/>
    <property type="molecule type" value="Genomic_DNA"/>
</dbReference>
<proteinExistence type="predicted"/>
<keyword evidence="2" id="KW-1185">Reference proteome</keyword>
<accession>A0AAN9Z3R3</accession>
<name>A0AAN9Z3R3_9ORTH</name>
<dbReference type="Proteomes" id="UP001378592">
    <property type="component" value="Unassembled WGS sequence"/>
</dbReference>
<comment type="caution">
    <text evidence="1">The sequence shown here is derived from an EMBL/GenBank/DDBJ whole genome shotgun (WGS) entry which is preliminary data.</text>
</comment>
<evidence type="ECO:0000313" key="1">
    <source>
        <dbReference type="EMBL" id="KAK7861717.1"/>
    </source>
</evidence>
<reference evidence="1 2" key="1">
    <citation type="submission" date="2024-03" db="EMBL/GenBank/DDBJ databases">
        <title>The genome assembly and annotation of the cricket Gryllus longicercus Weissman &amp; Gray.</title>
        <authorList>
            <person name="Szrajer S."/>
            <person name="Gray D."/>
            <person name="Ylla G."/>
        </authorList>
    </citation>
    <scope>NUCLEOTIDE SEQUENCE [LARGE SCALE GENOMIC DNA]</scope>
    <source>
        <strain evidence="1">DAG 2021-001</strain>
        <tissue evidence="1">Whole body minus gut</tissue>
    </source>
</reference>
<protein>
    <submittedName>
        <fullName evidence="1">Uncharacterized protein</fullName>
    </submittedName>
</protein>
<organism evidence="1 2">
    <name type="scientific">Gryllus longicercus</name>
    <dbReference type="NCBI Taxonomy" id="2509291"/>
    <lineage>
        <taxon>Eukaryota</taxon>
        <taxon>Metazoa</taxon>
        <taxon>Ecdysozoa</taxon>
        <taxon>Arthropoda</taxon>
        <taxon>Hexapoda</taxon>
        <taxon>Insecta</taxon>
        <taxon>Pterygota</taxon>
        <taxon>Neoptera</taxon>
        <taxon>Polyneoptera</taxon>
        <taxon>Orthoptera</taxon>
        <taxon>Ensifera</taxon>
        <taxon>Gryllidea</taxon>
        <taxon>Grylloidea</taxon>
        <taxon>Gryllidae</taxon>
        <taxon>Gryllinae</taxon>
        <taxon>Gryllus</taxon>
    </lineage>
</organism>
<sequence>MTHVLQTGLFQDSTLGYHKTFDYVFVLHVRSGMFCCPITDYRSCRRIRMPQWESVCNCQGTENLRWS</sequence>
<gene>
    <name evidence="1" type="ORF">R5R35_014576</name>
</gene>